<feature type="region of interest" description="Disordered" evidence="1">
    <location>
        <begin position="1"/>
        <end position="70"/>
    </location>
</feature>
<gene>
    <name evidence="2" type="ORF">CSSPTR1EN2_LOCUS15121</name>
</gene>
<proteinExistence type="predicted"/>
<reference evidence="2" key="1">
    <citation type="submission" date="2024-02" db="EMBL/GenBank/DDBJ databases">
        <authorList>
            <consortium name="ELIXIR-Norway"/>
            <consortium name="Elixir Norway"/>
        </authorList>
    </citation>
    <scope>NUCLEOTIDE SEQUENCE</scope>
</reference>
<sequence>MSVEGPRERRYRTGHEPSAPPMEPAANPRYLQISPYTDPEHSPYAPSPDRGPSHHPPPSATPDSGALSEWDDNKTLGSYIMDMVGNVFQRAWKDSHTILRIDLRRALSYEGPTLQRRTVAPPISQEGYGMLPGASVSSGGPLYRGEYGNQEEYVATGPSKGWLGGIQGGGARLKLMQVWNLSNDDKEPRLPWNLNFGFGVNVVMDQGQVEPKVRIRAKHIALHLLPEPLLELRGKWPLGNTNLAVNLRYRVPISGIERFWESSNSRLMMYLFHPFGTGVHLTPGGVQFDEHVVRIGEFTTMRVAAALDFPRQFPLEDGEQPVKLRVTRLGLKSKIF</sequence>
<accession>A0ABP0UF62</accession>
<feature type="compositionally biased region" description="Basic and acidic residues" evidence="1">
    <location>
        <begin position="1"/>
        <end position="15"/>
    </location>
</feature>
<dbReference type="EMBL" id="OZ019895">
    <property type="protein sequence ID" value="CAK9220052.1"/>
    <property type="molecule type" value="Genomic_DNA"/>
</dbReference>
<protein>
    <submittedName>
        <fullName evidence="2">Uncharacterized protein</fullName>
    </submittedName>
</protein>
<evidence type="ECO:0000313" key="3">
    <source>
        <dbReference type="Proteomes" id="UP001497512"/>
    </source>
</evidence>
<evidence type="ECO:0000256" key="1">
    <source>
        <dbReference type="SAM" id="MobiDB-lite"/>
    </source>
</evidence>
<evidence type="ECO:0000313" key="2">
    <source>
        <dbReference type="EMBL" id="CAK9220052.1"/>
    </source>
</evidence>
<organism evidence="2 3">
    <name type="scientific">Sphagnum troendelagicum</name>
    <dbReference type="NCBI Taxonomy" id="128251"/>
    <lineage>
        <taxon>Eukaryota</taxon>
        <taxon>Viridiplantae</taxon>
        <taxon>Streptophyta</taxon>
        <taxon>Embryophyta</taxon>
        <taxon>Bryophyta</taxon>
        <taxon>Sphagnophytina</taxon>
        <taxon>Sphagnopsida</taxon>
        <taxon>Sphagnales</taxon>
        <taxon>Sphagnaceae</taxon>
        <taxon>Sphagnum</taxon>
    </lineage>
</organism>
<dbReference type="Proteomes" id="UP001497512">
    <property type="component" value="Chromosome 3"/>
</dbReference>
<name>A0ABP0UF62_9BRYO</name>
<keyword evidence="3" id="KW-1185">Reference proteome</keyword>